<organism evidence="1 2">
    <name type="scientific">Clostridium senegalense</name>
    <dbReference type="NCBI Taxonomy" id="1465809"/>
    <lineage>
        <taxon>Bacteria</taxon>
        <taxon>Bacillati</taxon>
        <taxon>Bacillota</taxon>
        <taxon>Clostridia</taxon>
        <taxon>Eubacteriales</taxon>
        <taxon>Clostridiaceae</taxon>
        <taxon>Clostridium</taxon>
    </lineage>
</organism>
<dbReference type="EMBL" id="JAAGPU010000003">
    <property type="protein sequence ID" value="NEU03863.1"/>
    <property type="molecule type" value="Genomic_DNA"/>
</dbReference>
<proteinExistence type="predicted"/>
<gene>
    <name evidence="1" type="ORF">G3M99_03125</name>
</gene>
<protein>
    <submittedName>
        <fullName evidence="1">2-amino-4-ketopentanoate thiolase</fullName>
    </submittedName>
</protein>
<keyword evidence="2" id="KW-1185">Reference proteome</keyword>
<reference evidence="1 2" key="1">
    <citation type="submission" date="2020-02" db="EMBL/GenBank/DDBJ databases">
        <title>Genome assembly of a novel Clostridium senegalense strain.</title>
        <authorList>
            <person name="Gupta T.B."/>
            <person name="Jauregui R."/>
            <person name="Maclean P."/>
            <person name="Nawarathana A."/>
            <person name="Brightwell G."/>
        </authorList>
    </citation>
    <scope>NUCLEOTIDE SEQUENCE [LARGE SCALE GENOMIC DNA]</scope>
    <source>
        <strain evidence="1 2">AGRFS4</strain>
    </source>
</reference>
<dbReference type="InterPro" id="IPR047755">
    <property type="entry name" value="OrtA"/>
</dbReference>
<dbReference type="Proteomes" id="UP000481872">
    <property type="component" value="Unassembled WGS sequence"/>
</dbReference>
<dbReference type="RefSeq" id="WP_061993971.1">
    <property type="nucleotide sequence ID" value="NZ_JAAGPU010000003.1"/>
</dbReference>
<dbReference type="AlphaFoldDB" id="A0A6M0H198"/>
<name>A0A6M0H198_9CLOT</name>
<evidence type="ECO:0000313" key="1">
    <source>
        <dbReference type="EMBL" id="NEU03863.1"/>
    </source>
</evidence>
<dbReference type="Pfam" id="PF22010">
    <property type="entry name" value="OrtA"/>
    <property type="match status" value="1"/>
</dbReference>
<evidence type="ECO:0000313" key="2">
    <source>
        <dbReference type="Proteomes" id="UP000481872"/>
    </source>
</evidence>
<comment type="caution">
    <text evidence="1">The sequence shown here is derived from an EMBL/GenBank/DDBJ whole genome shotgun (WGS) entry which is preliminary data.</text>
</comment>
<dbReference type="NCBIfam" id="NF040739">
    <property type="entry name" value="ornith_OrtA"/>
    <property type="match status" value="1"/>
</dbReference>
<accession>A0A6M0H198</accession>
<sequence>MIKKGSYVEISKIVLSSEDRAKNIPEDTKSTPLKMWVRGHVLMDCNIGEEVEIETIIGRKIRGVLVEENPNYNHSFGKHISEIDYIGKQAKEILFEN</sequence>